<dbReference type="AlphaFoldDB" id="A0A9Q1F831"/>
<comment type="caution">
    <text evidence="1">The sequence shown here is derived from an EMBL/GenBank/DDBJ whole genome shotgun (WGS) entry which is preliminary data.</text>
</comment>
<accession>A0A9Q1F831</accession>
<dbReference type="EMBL" id="JAINUF010000008">
    <property type="protein sequence ID" value="KAJ8352671.1"/>
    <property type="molecule type" value="Genomic_DNA"/>
</dbReference>
<name>A0A9Q1F831_SYNKA</name>
<evidence type="ECO:0000313" key="2">
    <source>
        <dbReference type="Proteomes" id="UP001152622"/>
    </source>
</evidence>
<sequence>MLKVMRGPSSRSGGDGWPLEELVLSVEEVSVRIRRTHGLERALRRERSACRQRTRACTEKRVEPLAADDLLPVQREGPLCVLCVRRRLRQGEDWELAVTLSRALIFTPLE</sequence>
<organism evidence="1 2">
    <name type="scientific">Synaphobranchus kaupii</name>
    <name type="common">Kaup's arrowtooth eel</name>
    <dbReference type="NCBI Taxonomy" id="118154"/>
    <lineage>
        <taxon>Eukaryota</taxon>
        <taxon>Metazoa</taxon>
        <taxon>Chordata</taxon>
        <taxon>Craniata</taxon>
        <taxon>Vertebrata</taxon>
        <taxon>Euteleostomi</taxon>
        <taxon>Actinopterygii</taxon>
        <taxon>Neopterygii</taxon>
        <taxon>Teleostei</taxon>
        <taxon>Anguilliformes</taxon>
        <taxon>Synaphobranchidae</taxon>
        <taxon>Synaphobranchus</taxon>
    </lineage>
</organism>
<gene>
    <name evidence="1" type="ORF">SKAU_G00241470</name>
</gene>
<protein>
    <submittedName>
        <fullName evidence="1">Uncharacterized protein</fullName>
    </submittedName>
</protein>
<reference evidence="1" key="1">
    <citation type="journal article" date="2023" name="Science">
        <title>Genome structures resolve the early diversification of teleost fishes.</title>
        <authorList>
            <person name="Parey E."/>
            <person name="Louis A."/>
            <person name="Montfort J."/>
            <person name="Bouchez O."/>
            <person name="Roques C."/>
            <person name="Iampietro C."/>
            <person name="Lluch J."/>
            <person name="Castinel A."/>
            <person name="Donnadieu C."/>
            <person name="Desvignes T."/>
            <person name="Floi Bucao C."/>
            <person name="Jouanno E."/>
            <person name="Wen M."/>
            <person name="Mejri S."/>
            <person name="Dirks R."/>
            <person name="Jansen H."/>
            <person name="Henkel C."/>
            <person name="Chen W.J."/>
            <person name="Zahm M."/>
            <person name="Cabau C."/>
            <person name="Klopp C."/>
            <person name="Thompson A.W."/>
            <person name="Robinson-Rechavi M."/>
            <person name="Braasch I."/>
            <person name="Lecointre G."/>
            <person name="Bobe J."/>
            <person name="Postlethwait J.H."/>
            <person name="Berthelot C."/>
            <person name="Roest Crollius H."/>
            <person name="Guiguen Y."/>
        </authorList>
    </citation>
    <scope>NUCLEOTIDE SEQUENCE</scope>
    <source>
        <strain evidence="1">WJC10195</strain>
    </source>
</reference>
<evidence type="ECO:0000313" key="1">
    <source>
        <dbReference type="EMBL" id="KAJ8352671.1"/>
    </source>
</evidence>
<keyword evidence="2" id="KW-1185">Reference proteome</keyword>
<dbReference type="Proteomes" id="UP001152622">
    <property type="component" value="Chromosome 8"/>
</dbReference>
<proteinExistence type="predicted"/>